<accession>U9TPL5</accession>
<dbReference type="HOGENOM" id="CLU_1826320_0_0_1"/>
<dbReference type="EMBL" id="KI287483">
    <property type="protein sequence ID" value="ESA10055.1"/>
    <property type="molecule type" value="Genomic_DNA"/>
</dbReference>
<dbReference type="AlphaFoldDB" id="U9TPL5"/>
<protein>
    <submittedName>
        <fullName evidence="1">Uncharacterized protein</fullName>
    </submittedName>
</protein>
<sequence length="141" mass="16823">MAQMWRYGCYALIILLSSDINIASLLYINTLTIISHQYRYNKYKIIEATEDVKLPALKKELISYEFSLRWNYIPIERAFRRWFKEMTYNTIKIDIMMLDYVKECFIESGGSNLLIDWKETFALINNEVKVSRNSTNRVELP</sequence>
<gene>
    <name evidence="1" type="ORF">GLOINDRAFT_97492</name>
</gene>
<reference evidence="1" key="1">
    <citation type="submission" date="2013-07" db="EMBL/GenBank/DDBJ databases">
        <title>The genome of an arbuscular mycorrhizal fungus provides insights into the evolution of the oldest plant symbiosis.</title>
        <authorList>
            <consortium name="DOE Joint Genome Institute"/>
            <person name="Tisserant E."/>
            <person name="Malbreil M."/>
            <person name="Kuo A."/>
            <person name="Kohler A."/>
            <person name="Symeonidi A."/>
            <person name="Balestrini R."/>
            <person name="Charron P."/>
            <person name="Duensing N."/>
            <person name="Frei-dit-Frey N."/>
            <person name="Gianinazzi-Pearson V."/>
            <person name="Gilbert B."/>
            <person name="Handa Y."/>
            <person name="Hijri M."/>
            <person name="Kaul R."/>
            <person name="Kawaguchi M."/>
            <person name="Krajinski F."/>
            <person name="Lammers P."/>
            <person name="Lapierre D."/>
            <person name="Masclaux F.G."/>
            <person name="Murat C."/>
            <person name="Morin E."/>
            <person name="Ndikumana S."/>
            <person name="Pagni M."/>
            <person name="Petitpierre D."/>
            <person name="Requena N."/>
            <person name="Rosikiewicz P."/>
            <person name="Riley R."/>
            <person name="Saito K."/>
            <person name="San Clemente H."/>
            <person name="Shapiro H."/>
            <person name="van Tuinen D."/>
            <person name="Becard G."/>
            <person name="Bonfante P."/>
            <person name="Paszkowski U."/>
            <person name="Shachar-Hill Y."/>
            <person name="Young J.P."/>
            <person name="Sanders I.R."/>
            <person name="Henrissat B."/>
            <person name="Rensing S.A."/>
            <person name="Grigoriev I.V."/>
            <person name="Corradi N."/>
            <person name="Roux C."/>
            <person name="Martin F."/>
        </authorList>
    </citation>
    <scope>NUCLEOTIDE SEQUENCE</scope>
    <source>
        <strain evidence="1">DAOM 197198</strain>
    </source>
</reference>
<proteinExistence type="predicted"/>
<evidence type="ECO:0000313" key="1">
    <source>
        <dbReference type="EMBL" id="ESA10055.1"/>
    </source>
</evidence>
<organism evidence="1">
    <name type="scientific">Rhizophagus irregularis (strain DAOM 181602 / DAOM 197198 / MUCL 43194)</name>
    <name type="common">Arbuscular mycorrhizal fungus</name>
    <name type="synonym">Glomus intraradices</name>
    <dbReference type="NCBI Taxonomy" id="747089"/>
    <lineage>
        <taxon>Eukaryota</taxon>
        <taxon>Fungi</taxon>
        <taxon>Fungi incertae sedis</taxon>
        <taxon>Mucoromycota</taxon>
        <taxon>Glomeromycotina</taxon>
        <taxon>Glomeromycetes</taxon>
        <taxon>Glomerales</taxon>
        <taxon>Glomeraceae</taxon>
        <taxon>Rhizophagus</taxon>
    </lineage>
</organism>
<name>U9TPL5_RHIID</name>